<dbReference type="GeneID" id="19946352"/>
<evidence type="ECO:0000256" key="1">
    <source>
        <dbReference type="ARBA" id="ARBA00022723"/>
    </source>
</evidence>
<evidence type="ECO:0000313" key="5">
    <source>
        <dbReference type="EMBL" id="EQC36792.1"/>
    </source>
</evidence>
<dbReference type="PROSITE" id="PS51352">
    <property type="entry name" value="THIOREDOXIN_2"/>
    <property type="match status" value="1"/>
</dbReference>
<dbReference type="GO" id="GO:0030178">
    <property type="term" value="P:negative regulation of Wnt signaling pathway"/>
    <property type="evidence" value="ECO:0007669"/>
    <property type="project" value="TreeGrafter"/>
</dbReference>
<keyword evidence="2" id="KW-0863">Zinc-finger</keyword>
<dbReference type="GO" id="GO:0031397">
    <property type="term" value="P:negative regulation of protein ubiquitination"/>
    <property type="evidence" value="ECO:0007669"/>
    <property type="project" value="TreeGrafter"/>
</dbReference>
<dbReference type="InterPro" id="IPR012336">
    <property type="entry name" value="Thioredoxin-like_fold"/>
</dbReference>
<dbReference type="InterPro" id="IPR000433">
    <property type="entry name" value="Znf_ZZ"/>
</dbReference>
<keyword evidence="6" id="KW-1185">Reference proteome</keyword>
<dbReference type="GO" id="GO:0004791">
    <property type="term" value="F:thioredoxin-disulfide reductase (NADPH) activity"/>
    <property type="evidence" value="ECO:0007669"/>
    <property type="project" value="TreeGrafter"/>
</dbReference>
<name>T0S203_SAPDV</name>
<dbReference type="VEuPathDB" id="FungiDB:SDRG_05625"/>
<evidence type="ECO:0000256" key="3">
    <source>
        <dbReference type="ARBA" id="ARBA00022833"/>
    </source>
</evidence>
<dbReference type="OMA" id="YEATYEW"/>
<dbReference type="RefSeq" id="XP_008609573.1">
    <property type="nucleotide sequence ID" value="XM_008611351.1"/>
</dbReference>
<dbReference type="InterPro" id="IPR043145">
    <property type="entry name" value="Znf_ZZ_sf"/>
</dbReference>
<accession>T0S203</accession>
<protein>
    <recommendedName>
        <fullName evidence="4">Thioredoxin domain-containing protein</fullName>
    </recommendedName>
</protein>
<dbReference type="GO" id="GO:0005634">
    <property type="term" value="C:nucleus"/>
    <property type="evidence" value="ECO:0007669"/>
    <property type="project" value="TreeGrafter"/>
</dbReference>
<dbReference type="InParanoid" id="T0S203"/>
<dbReference type="Pfam" id="PF00569">
    <property type="entry name" value="ZZ"/>
    <property type="match status" value="1"/>
</dbReference>
<sequence>MAATLVDLVGPTLVRNGAPRTDVVVDQVAYEATYEWRHVCDMCGSQIIGARYACDQDANYDVCRACHAAASTPERTFTEAPIPSKPVPRTKETVATASALHGKTVLLYLGALACESCRAFTPYLADYYTRLQSQLALEIVYVSGDSDDATAHDAFDAMPWLALPFLDTARKAALAQRYHVHGTPTLIVLDPTGATINANVQDKVWVDPQGLSFPYAPKTLEEMLGTDVVDQDGHTEALELESMLHKTLVLYFAAATAKAPTDDFTTHLAATCAANRLVDVLYVSADDTREEYDAMVASMPWRALPYDVAASALTELADAFNVESLPAALVLGPGPDRALINKDAIGAIASGSSFPWPAHSVVDLRFGPSANGYGLNSKPTLVTFCDKLEADALAAHKAEMSVLAAEARPHHAACSDHGCSHDTDGPSMLYFVSSTTDDWLRAKVHDMANLDDDACDQPHAILLDMHQRRLLVHHGLDGASLRDVVAAFHNHTLEMQPMHLD</sequence>
<dbReference type="Gene3D" id="3.40.30.10">
    <property type="entry name" value="Glutaredoxin"/>
    <property type="match status" value="2"/>
</dbReference>
<dbReference type="EMBL" id="JH767146">
    <property type="protein sequence ID" value="EQC36792.1"/>
    <property type="molecule type" value="Genomic_DNA"/>
</dbReference>
<dbReference type="SMART" id="SM00291">
    <property type="entry name" value="ZnF_ZZ"/>
    <property type="match status" value="1"/>
</dbReference>
<reference evidence="5 6" key="1">
    <citation type="submission" date="2012-04" db="EMBL/GenBank/DDBJ databases">
        <title>The Genome Sequence of Saprolegnia declina VS20.</title>
        <authorList>
            <consortium name="The Broad Institute Genome Sequencing Platform"/>
            <person name="Russ C."/>
            <person name="Nusbaum C."/>
            <person name="Tyler B."/>
            <person name="van West P."/>
            <person name="Dieguez-Uribeondo J."/>
            <person name="de Bruijn I."/>
            <person name="Tripathy S."/>
            <person name="Jiang R."/>
            <person name="Young S.K."/>
            <person name="Zeng Q."/>
            <person name="Gargeya S."/>
            <person name="Fitzgerald M."/>
            <person name="Haas B."/>
            <person name="Abouelleil A."/>
            <person name="Alvarado L."/>
            <person name="Arachchi H.M."/>
            <person name="Berlin A."/>
            <person name="Chapman S.B."/>
            <person name="Goldberg J."/>
            <person name="Griggs A."/>
            <person name="Gujja S."/>
            <person name="Hansen M."/>
            <person name="Howarth C."/>
            <person name="Imamovic A."/>
            <person name="Larimer J."/>
            <person name="McCowen C."/>
            <person name="Montmayeur A."/>
            <person name="Murphy C."/>
            <person name="Neiman D."/>
            <person name="Pearson M."/>
            <person name="Priest M."/>
            <person name="Roberts A."/>
            <person name="Saif S."/>
            <person name="Shea T."/>
            <person name="Sisk P."/>
            <person name="Sykes S."/>
            <person name="Wortman J."/>
            <person name="Nusbaum C."/>
            <person name="Birren B."/>
        </authorList>
    </citation>
    <scope>NUCLEOTIDE SEQUENCE [LARGE SCALE GENOMIC DNA]</scope>
    <source>
        <strain evidence="5 6">VS20</strain>
    </source>
</reference>
<dbReference type="SUPFAM" id="SSF52833">
    <property type="entry name" value="Thioredoxin-like"/>
    <property type="match status" value="2"/>
</dbReference>
<dbReference type="PANTHER" id="PTHR46472:SF1">
    <property type="entry name" value="NUCLEOREDOXIN"/>
    <property type="match status" value="1"/>
</dbReference>
<dbReference type="PANTHER" id="PTHR46472">
    <property type="entry name" value="NUCLEOREDOXIN"/>
    <property type="match status" value="1"/>
</dbReference>
<dbReference type="eggNOG" id="KOG2501">
    <property type="taxonomic scope" value="Eukaryota"/>
</dbReference>
<gene>
    <name evidence="5" type="ORF">SDRG_05625</name>
</gene>
<dbReference type="GO" id="GO:0008270">
    <property type="term" value="F:zinc ion binding"/>
    <property type="evidence" value="ECO:0007669"/>
    <property type="project" value="UniProtKB-KW"/>
</dbReference>
<dbReference type="OrthoDB" id="409136at2759"/>
<organism evidence="5 6">
    <name type="scientific">Saprolegnia diclina (strain VS20)</name>
    <dbReference type="NCBI Taxonomy" id="1156394"/>
    <lineage>
        <taxon>Eukaryota</taxon>
        <taxon>Sar</taxon>
        <taxon>Stramenopiles</taxon>
        <taxon>Oomycota</taxon>
        <taxon>Saprolegniomycetes</taxon>
        <taxon>Saprolegniales</taxon>
        <taxon>Saprolegniaceae</taxon>
        <taxon>Saprolegnia</taxon>
    </lineage>
</organism>
<dbReference type="Proteomes" id="UP000030762">
    <property type="component" value="Unassembled WGS sequence"/>
</dbReference>
<dbReference type="SUPFAM" id="SSF57850">
    <property type="entry name" value="RING/U-box"/>
    <property type="match status" value="1"/>
</dbReference>
<dbReference type="Pfam" id="PF13905">
    <property type="entry name" value="Thioredoxin_8"/>
    <property type="match status" value="2"/>
</dbReference>
<keyword evidence="3" id="KW-0862">Zinc</keyword>
<evidence type="ECO:0000259" key="4">
    <source>
        <dbReference type="PROSITE" id="PS51352"/>
    </source>
</evidence>
<dbReference type="Gene3D" id="3.30.60.90">
    <property type="match status" value="1"/>
</dbReference>
<dbReference type="InterPro" id="IPR036249">
    <property type="entry name" value="Thioredoxin-like_sf"/>
</dbReference>
<evidence type="ECO:0000313" key="6">
    <source>
        <dbReference type="Proteomes" id="UP000030762"/>
    </source>
</evidence>
<keyword evidence="1" id="KW-0479">Metal-binding</keyword>
<evidence type="ECO:0000256" key="2">
    <source>
        <dbReference type="ARBA" id="ARBA00022771"/>
    </source>
</evidence>
<feature type="domain" description="Thioredoxin" evidence="4">
    <location>
        <begin position="68"/>
        <end position="234"/>
    </location>
</feature>
<proteinExistence type="predicted"/>
<dbReference type="AlphaFoldDB" id="T0S203"/>
<dbReference type="STRING" id="1156394.T0S203"/>
<dbReference type="InterPro" id="IPR013766">
    <property type="entry name" value="Thioredoxin_domain"/>
</dbReference>